<protein>
    <submittedName>
        <fullName evidence="2">Uncharacterized protein</fullName>
    </submittedName>
</protein>
<dbReference type="EMBL" id="JAJA02000001">
    <property type="protein sequence ID" value="KWS06411.1"/>
    <property type="molecule type" value="Genomic_DNA"/>
</dbReference>
<feature type="signal peptide" evidence="1">
    <location>
        <begin position="1"/>
        <end position="17"/>
    </location>
</feature>
<reference evidence="2 3" key="1">
    <citation type="journal article" date="2014" name="Genome Announc.">
        <title>Draft Genome Sequence of Lysobacter capsici AZ78, a Bacterium Antagonistic to Plant-Pathogenic Oomycetes.</title>
        <authorList>
            <person name="Puopolo G."/>
            <person name="Sonego P."/>
            <person name="Engelen K."/>
            <person name="Pertot I."/>
        </authorList>
    </citation>
    <scope>NUCLEOTIDE SEQUENCE [LARGE SCALE GENOMIC DNA]</scope>
    <source>
        <strain evidence="2 3">AZ78</strain>
    </source>
</reference>
<proteinExistence type="predicted"/>
<name>A0A125MNF6_9GAMM</name>
<evidence type="ECO:0000256" key="1">
    <source>
        <dbReference type="SAM" id="SignalP"/>
    </source>
</evidence>
<keyword evidence="1" id="KW-0732">Signal</keyword>
<organism evidence="2 3">
    <name type="scientific">Lysobacter capsici AZ78</name>
    <dbReference type="NCBI Taxonomy" id="1444315"/>
    <lineage>
        <taxon>Bacteria</taxon>
        <taxon>Pseudomonadati</taxon>
        <taxon>Pseudomonadota</taxon>
        <taxon>Gammaproteobacteria</taxon>
        <taxon>Lysobacterales</taxon>
        <taxon>Lysobacteraceae</taxon>
        <taxon>Lysobacter</taxon>
    </lineage>
</organism>
<sequence>MLSALLLSSFVAVPAFAQDAPESSASPPAAASAPATVPKLHIVWDCGECEHNDKVPPLIEQAYAEQAQEHSATVSETEIAEVSITDIRQRPPGVRVMFGVMAGRDRLALRIRYRDRDHEVKDTSSNIIQGLNSLSASVGRKAYAQLSATPAP</sequence>
<dbReference type="AlphaFoldDB" id="A0A125MNF6"/>
<gene>
    <name evidence="2" type="ORF">AZ78_3967</name>
</gene>
<keyword evidence="3" id="KW-1185">Reference proteome</keyword>
<evidence type="ECO:0000313" key="2">
    <source>
        <dbReference type="EMBL" id="KWS06411.1"/>
    </source>
</evidence>
<dbReference type="Proteomes" id="UP000023435">
    <property type="component" value="Unassembled WGS sequence"/>
</dbReference>
<accession>A0A125MNF6</accession>
<comment type="caution">
    <text evidence="2">The sequence shown here is derived from an EMBL/GenBank/DDBJ whole genome shotgun (WGS) entry which is preliminary data.</text>
</comment>
<feature type="chain" id="PRO_5007178096" evidence="1">
    <location>
        <begin position="18"/>
        <end position="152"/>
    </location>
</feature>
<evidence type="ECO:0000313" key="3">
    <source>
        <dbReference type="Proteomes" id="UP000023435"/>
    </source>
</evidence>